<dbReference type="InterPro" id="IPR011989">
    <property type="entry name" value="ARM-like"/>
</dbReference>
<keyword evidence="7 9" id="KW-0694">RNA-binding</keyword>
<dbReference type="GO" id="GO:0005643">
    <property type="term" value="C:nuclear pore"/>
    <property type="evidence" value="ECO:0007669"/>
    <property type="project" value="TreeGrafter"/>
</dbReference>
<keyword evidence="13" id="KW-1185">Reference proteome</keyword>
<dbReference type="EMBL" id="LSSN01003016">
    <property type="protein sequence ID" value="OMJ14553.1"/>
    <property type="molecule type" value="Genomic_DNA"/>
</dbReference>
<comment type="subcellular location">
    <subcellularLocation>
        <location evidence="1 9">Cytoplasm</location>
    </subcellularLocation>
    <subcellularLocation>
        <location evidence="9">Nucleus</location>
    </subcellularLocation>
    <text evidence="9">Shuttles between the nucleus and the cytoplasm.</text>
</comment>
<dbReference type="Pfam" id="PF19282">
    <property type="entry name" value="Exportin-T"/>
    <property type="match status" value="1"/>
</dbReference>
<feature type="domain" description="Exportin-T C-terminal" evidence="11">
    <location>
        <begin position="209"/>
        <end position="832"/>
    </location>
</feature>
<keyword evidence="5 9" id="KW-0963">Cytoplasm</keyword>
<dbReference type="Pfam" id="PF08389">
    <property type="entry name" value="Xpo1"/>
    <property type="match status" value="1"/>
</dbReference>
<dbReference type="GO" id="GO:0005737">
    <property type="term" value="C:cytoplasm"/>
    <property type="evidence" value="ECO:0007669"/>
    <property type="project" value="UniProtKB-SubCell"/>
</dbReference>
<dbReference type="PANTHER" id="PTHR15952:SF11">
    <property type="entry name" value="EXPORTIN-T"/>
    <property type="match status" value="1"/>
</dbReference>
<evidence type="ECO:0000256" key="4">
    <source>
        <dbReference type="ARBA" id="ARBA00022448"/>
    </source>
</evidence>
<dbReference type="GO" id="GO:0071528">
    <property type="term" value="P:tRNA re-export from nucleus"/>
    <property type="evidence" value="ECO:0007669"/>
    <property type="project" value="UniProtKB-UniRule"/>
</dbReference>
<name>A0A1R1XIZ7_9FUNG</name>
<evidence type="ECO:0000256" key="1">
    <source>
        <dbReference type="ARBA" id="ARBA00004496"/>
    </source>
</evidence>
<accession>A0A1R1XIZ7</accession>
<evidence type="ECO:0000256" key="5">
    <source>
        <dbReference type="ARBA" id="ARBA00022490"/>
    </source>
</evidence>
<dbReference type="SUPFAM" id="SSF48371">
    <property type="entry name" value="ARM repeat"/>
    <property type="match status" value="1"/>
</dbReference>
<dbReference type="GO" id="GO:0016363">
    <property type="term" value="C:nuclear matrix"/>
    <property type="evidence" value="ECO:0007669"/>
    <property type="project" value="TreeGrafter"/>
</dbReference>
<dbReference type="Proteomes" id="UP000187283">
    <property type="component" value="Unassembled WGS sequence"/>
</dbReference>
<evidence type="ECO:0000259" key="10">
    <source>
        <dbReference type="Pfam" id="PF08389"/>
    </source>
</evidence>
<reference evidence="12 13" key="1">
    <citation type="submission" date="2017-01" db="EMBL/GenBank/DDBJ databases">
        <authorList>
            <person name="Mah S.A."/>
            <person name="Swanson W.J."/>
            <person name="Moy G.W."/>
            <person name="Vacquier V.D."/>
        </authorList>
    </citation>
    <scope>NUCLEOTIDE SEQUENCE [LARGE SCALE GENOMIC DNA]</scope>
    <source>
        <strain evidence="12 13">GSMNP</strain>
    </source>
</reference>
<evidence type="ECO:0000313" key="12">
    <source>
        <dbReference type="EMBL" id="OMJ14553.1"/>
    </source>
</evidence>
<evidence type="ECO:0000256" key="9">
    <source>
        <dbReference type="RuleBase" id="RU366037"/>
    </source>
</evidence>
<evidence type="ECO:0000256" key="7">
    <source>
        <dbReference type="ARBA" id="ARBA00022884"/>
    </source>
</evidence>
<keyword evidence="8 9" id="KW-0539">Nucleus</keyword>
<sequence>MLLLTGIEFNSALDIPNSADPNSYLDSKFSLANYNMSDFFMKILLAIDEEMVNPIVPRGKSENDRNTFVKDSMREGGVLLLAQWWFNILLYQKNPESLIRQAFQVISVYISWIDIKLIVNATFVNSMFAYLRHPSLRDDVAKCLGSIIRKGMLPNEKMSLIEFLNVTNVLSQLDISGDSFVEEVAKLINIIGIELKSIWLESSDSELQLKDKSYNFIEQLMPMSLNFLSNKENSISSSVFGVIGEILLLFKKQNKSGVQLSQEKIQFLGQLLQVVVVKLQYDEDYELSDNIRATPDFTDQSRDEDDEDSMFANIRHTLRQFLDAIYFLVPKEYEEYITGVIRQIFDNIQKVGLLSSSEEANSQGGSTKVKWIQAELAVHLTHIYIEQSSSRGVLIFSKDQLNSINQTKSGTTKNPPNNKVLTNSKKSSELTDFGNLCLHLITSGVSNCVNPLVSLMFYETCVRLIQLFEYRTEAIPMVLAPFLDNRGIHHHHLYTRTRIWYFLYRFIRLSRAEEIAPYTSEIIKSITPLLAIQVQVSISTIQGGIKSLNGYGLLDSQLYLFEACGILLSYPDLPENERVSSLNKVLDPLFLGVQQLMGQNFEFFNSQPIALLQIHHCLTAIGSVFQGFPDAKVNSNPSLLTEKFDTKVSPILSEYLKKAANISSVALEALNSYTIIREGVRFVFTRLISALGQETLEYLPRLINGLVSTSELDELSDFLTFLGLIMYRFKPFISQIVSDLLLTVIDKVYSVLNSTISGTDDAIMSTNLKKAYLTWITSIFNADLDCIFLSDGNAPHLVTVLKTILMLAVDNSSPAIQRLSFSIFHKTIIGWLIDTHGYYELGNISLVSGYNAPSTASNNSNQAFPFTTGKDPSAVDKSFKSDKKTLRQLSAECIRLDYDSQIVSQTRSVFRNFIQQEVLPICFQIPSSAEFDMFDAQSFQTVNEICGVLRGFALSGQKNSINILSNKLKAGPIVYVPNNFDIPANFEKQVVSENKILSFLLYEFLPSIGCTQDSSTNFVQGLAMLDSRRFKSFFQTFISQAKAR</sequence>
<dbReference type="GO" id="GO:0031267">
    <property type="term" value="F:small GTPase binding"/>
    <property type="evidence" value="ECO:0007669"/>
    <property type="project" value="InterPro"/>
</dbReference>
<comment type="function">
    <text evidence="9">tRNA nucleus export receptor which facilitates tRNA translocation across the nuclear pore complex.</text>
</comment>
<dbReference type="InterPro" id="IPR040017">
    <property type="entry name" value="XPOT"/>
</dbReference>
<dbReference type="InterPro" id="IPR013598">
    <property type="entry name" value="Exportin-1/Importin-b-like"/>
</dbReference>
<evidence type="ECO:0000313" key="13">
    <source>
        <dbReference type="Proteomes" id="UP000187283"/>
    </source>
</evidence>
<dbReference type="InterPro" id="IPR045546">
    <property type="entry name" value="Exportin-T_C"/>
</dbReference>
<feature type="domain" description="Exportin-1/Importin-beta-like" evidence="10">
    <location>
        <begin position="34"/>
        <end position="144"/>
    </location>
</feature>
<dbReference type="Gene3D" id="1.25.10.10">
    <property type="entry name" value="Leucine-rich Repeat Variant"/>
    <property type="match status" value="1"/>
</dbReference>
<gene>
    <name evidence="12" type="ORF">AYI70_g7800</name>
</gene>
<dbReference type="InterPro" id="IPR016024">
    <property type="entry name" value="ARM-type_fold"/>
</dbReference>
<organism evidence="12 13">
    <name type="scientific">Smittium culicis</name>
    <dbReference type="NCBI Taxonomy" id="133412"/>
    <lineage>
        <taxon>Eukaryota</taxon>
        <taxon>Fungi</taxon>
        <taxon>Fungi incertae sedis</taxon>
        <taxon>Zoopagomycota</taxon>
        <taxon>Kickxellomycotina</taxon>
        <taxon>Harpellomycetes</taxon>
        <taxon>Harpellales</taxon>
        <taxon>Legeriomycetaceae</taxon>
        <taxon>Smittium</taxon>
    </lineage>
</organism>
<dbReference type="STRING" id="133412.A0A1R1XIZ7"/>
<comment type="similarity">
    <text evidence="2 9">Belongs to the exportin family.</text>
</comment>
<keyword evidence="6 9" id="KW-0820">tRNA-binding</keyword>
<evidence type="ECO:0000256" key="8">
    <source>
        <dbReference type="ARBA" id="ARBA00023242"/>
    </source>
</evidence>
<comment type="caution">
    <text evidence="12">The sequence shown here is derived from an EMBL/GenBank/DDBJ whole genome shotgun (WGS) entry which is preliminary data.</text>
</comment>
<protein>
    <recommendedName>
        <fullName evidence="3 9">Exportin-T</fullName>
    </recommendedName>
    <alternativeName>
        <fullName evidence="9">Exportin(tRNA)</fullName>
    </alternativeName>
    <alternativeName>
        <fullName evidence="9">tRNA exportin</fullName>
    </alternativeName>
</protein>
<evidence type="ECO:0000256" key="6">
    <source>
        <dbReference type="ARBA" id="ARBA00022555"/>
    </source>
</evidence>
<evidence type="ECO:0000259" key="11">
    <source>
        <dbReference type="Pfam" id="PF19282"/>
    </source>
</evidence>
<evidence type="ECO:0000256" key="2">
    <source>
        <dbReference type="ARBA" id="ARBA00009466"/>
    </source>
</evidence>
<proteinExistence type="inferred from homology"/>
<dbReference type="OrthoDB" id="26399at2759"/>
<dbReference type="PANTHER" id="PTHR15952">
    <property type="entry name" value="EXPORTIN-T/LOS1"/>
    <property type="match status" value="1"/>
</dbReference>
<evidence type="ECO:0000256" key="3">
    <source>
        <dbReference type="ARBA" id="ARBA00018928"/>
    </source>
</evidence>
<dbReference type="GO" id="GO:0000049">
    <property type="term" value="F:tRNA binding"/>
    <property type="evidence" value="ECO:0007669"/>
    <property type="project" value="UniProtKB-UniRule"/>
</dbReference>
<dbReference type="AlphaFoldDB" id="A0A1R1XIZ7"/>
<keyword evidence="4 9" id="KW-0813">Transport</keyword>